<dbReference type="EMBL" id="SLZY01000001">
    <property type="protein sequence ID" value="TCS74058.1"/>
    <property type="molecule type" value="Genomic_DNA"/>
</dbReference>
<feature type="transmembrane region" description="Helical" evidence="9">
    <location>
        <begin position="53"/>
        <end position="73"/>
    </location>
</feature>
<dbReference type="PANTHER" id="PTHR30574">
    <property type="entry name" value="INNER MEMBRANE PROTEIN YEDE"/>
    <property type="match status" value="1"/>
</dbReference>
<keyword evidence="3" id="KW-1003">Cell membrane</keyword>
<evidence type="ECO:0000256" key="4">
    <source>
        <dbReference type="ARBA" id="ARBA00022519"/>
    </source>
</evidence>
<gene>
    <name evidence="10" type="ORF">EDC61_101283</name>
</gene>
<dbReference type="OrthoDB" id="9794165at2"/>
<evidence type="ECO:0000256" key="5">
    <source>
        <dbReference type="ARBA" id="ARBA00022692"/>
    </source>
</evidence>
<feature type="transmembrane region" description="Helical" evidence="9">
    <location>
        <begin position="214"/>
        <end position="231"/>
    </location>
</feature>
<evidence type="ECO:0000256" key="1">
    <source>
        <dbReference type="ARBA" id="ARBA00004429"/>
    </source>
</evidence>
<feature type="transmembrane region" description="Helical" evidence="9">
    <location>
        <begin position="336"/>
        <end position="358"/>
    </location>
</feature>
<organism evidence="10 11">
    <name type="scientific">Sulfuritortus calidifontis</name>
    <dbReference type="NCBI Taxonomy" id="1914471"/>
    <lineage>
        <taxon>Bacteria</taxon>
        <taxon>Pseudomonadati</taxon>
        <taxon>Pseudomonadota</taxon>
        <taxon>Betaproteobacteria</taxon>
        <taxon>Nitrosomonadales</taxon>
        <taxon>Thiobacillaceae</taxon>
        <taxon>Sulfuritortus</taxon>
    </lineage>
</organism>
<name>A0A4R3JZ35_9PROT</name>
<comment type="caution">
    <text evidence="10">The sequence shown here is derived from an EMBL/GenBank/DDBJ whole genome shotgun (WGS) entry which is preliminary data.</text>
</comment>
<feature type="transmembrane region" description="Helical" evidence="9">
    <location>
        <begin position="183"/>
        <end position="202"/>
    </location>
</feature>
<comment type="similarity">
    <text evidence="8">Belongs to the TsuA/YedE (TC 9.B.102) family.</text>
</comment>
<keyword evidence="2" id="KW-0813">Transport</keyword>
<dbReference type="GO" id="GO:0005886">
    <property type="term" value="C:plasma membrane"/>
    <property type="evidence" value="ECO:0007669"/>
    <property type="project" value="UniProtKB-SubCell"/>
</dbReference>
<keyword evidence="7 9" id="KW-0472">Membrane</keyword>
<feature type="transmembrane region" description="Helical" evidence="9">
    <location>
        <begin position="12"/>
        <end position="32"/>
    </location>
</feature>
<evidence type="ECO:0000313" key="10">
    <source>
        <dbReference type="EMBL" id="TCS74058.1"/>
    </source>
</evidence>
<evidence type="ECO:0000313" key="11">
    <source>
        <dbReference type="Proteomes" id="UP000295135"/>
    </source>
</evidence>
<evidence type="ECO:0000256" key="2">
    <source>
        <dbReference type="ARBA" id="ARBA00022448"/>
    </source>
</evidence>
<sequence length="422" mass="45040">MVFEHFAQAQSMLLWVTFAIALVMGAVVNKTNFCTMGAVSDWVNMGDTGRLRAWLFAIAIAMIGVAGLEYAGMAKPDAAFPPYRASQLVWAENLLGGLLFGIGMTLASGCGNKTLIRIGGGNIKSIMVLVVIALIAYYMVNPFPGSDKTLFSVLFYDWIRPLAVNLNTSQDVGAIVGGAGGSAIARLVAGLAIGLLVLIYVFKSEEFRKSFDNILGGLVVGLAVLAAWYVTSNLAVSADGQPYALQNFVAEQWDLYAGEGDVKPADSRSLAPQSFTFINPMGQAYGYVAGGFDKTLLTFGLMSLFGVIAGSLLWSLISRNFRIEWFASFKDFANHLIGAILMGFGGVLAMGCTIGQAVTGVSTLAVGSIITFVAIVLGSALTMKVQYYKMVYEDEATFFKALITGLVDLKLLPTSMRKLDAV</sequence>
<dbReference type="AlphaFoldDB" id="A0A4R3JZ35"/>
<feature type="transmembrane region" description="Helical" evidence="9">
    <location>
        <begin position="296"/>
        <end position="316"/>
    </location>
</feature>
<comment type="subcellular location">
    <subcellularLocation>
        <location evidence="1">Cell inner membrane</location>
        <topology evidence="1">Multi-pass membrane protein</topology>
    </subcellularLocation>
</comment>
<dbReference type="RefSeq" id="WP_126459185.1">
    <property type="nucleotide sequence ID" value="NZ_AP018721.1"/>
</dbReference>
<feature type="transmembrane region" description="Helical" evidence="9">
    <location>
        <begin position="123"/>
        <end position="140"/>
    </location>
</feature>
<evidence type="ECO:0000256" key="6">
    <source>
        <dbReference type="ARBA" id="ARBA00022989"/>
    </source>
</evidence>
<evidence type="ECO:0000256" key="7">
    <source>
        <dbReference type="ARBA" id="ARBA00023136"/>
    </source>
</evidence>
<keyword evidence="11" id="KW-1185">Reference proteome</keyword>
<reference evidence="10 11" key="1">
    <citation type="submission" date="2019-03" db="EMBL/GenBank/DDBJ databases">
        <title>Genomic Encyclopedia of Type Strains, Phase IV (KMG-IV): sequencing the most valuable type-strain genomes for metagenomic binning, comparative biology and taxonomic classification.</title>
        <authorList>
            <person name="Goeker M."/>
        </authorList>
    </citation>
    <scope>NUCLEOTIDE SEQUENCE [LARGE SCALE GENOMIC DNA]</scope>
    <source>
        <strain evidence="10 11">DSM 103923</strain>
    </source>
</reference>
<dbReference type="InterPro" id="IPR007272">
    <property type="entry name" value="Sulf_transp_TsuA/YedE"/>
</dbReference>
<accession>A0A4R3JZ35</accession>
<proteinExistence type="inferred from homology"/>
<dbReference type="Pfam" id="PF04143">
    <property type="entry name" value="Sulf_transp"/>
    <property type="match status" value="1"/>
</dbReference>
<keyword evidence="5 9" id="KW-0812">Transmembrane</keyword>
<dbReference type="PANTHER" id="PTHR30574:SF1">
    <property type="entry name" value="SULPHUR TRANSPORT DOMAIN-CONTAINING PROTEIN"/>
    <property type="match status" value="1"/>
</dbReference>
<evidence type="ECO:0000256" key="3">
    <source>
        <dbReference type="ARBA" id="ARBA00022475"/>
    </source>
</evidence>
<keyword evidence="6 9" id="KW-1133">Transmembrane helix</keyword>
<dbReference type="Proteomes" id="UP000295135">
    <property type="component" value="Unassembled WGS sequence"/>
</dbReference>
<protein>
    <submittedName>
        <fullName evidence="10">Uncharacterized protein</fullName>
    </submittedName>
</protein>
<feature type="transmembrane region" description="Helical" evidence="9">
    <location>
        <begin position="93"/>
        <end position="111"/>
    </location>
</feature>
<feature type="transmembrane region" description="Helical" evidence="9">
    <location>
        <begin position="364"/>
        <end position="383"/>
    </location>
</feature>
<evidence type="ECO:0000256" key="9">
    <source>
        <dbReference type="SAM" id="Phobius"/>
    </source>
</evidence>
<evidence type="ECO:0000256" key="8">
    <source>
        <dbReference type="ARBA" id="ARBA00035655"/>
    </source>
</evidence>
<keyword evidence="4" id="KW-0997">Cell inner membrane</keyword>